<evidence type="ECO:0000313" key="3">
    <source>
        <dbReference type="EMBL" id="AGA26851.1"/>
    </source>
</evidence>
<dbReference type="InterPro" id="IPR011453">
    <property type="entry name" value="DUF1559"/>
</dbReference>
<dbReference type="InterPro" id="IPR045584">
    <property type="entry name" value="Pilin-like"/>
</dbReference>
<dbReference type="InterPro" id="IPR012902">
    <property type="entry name" value="N_methyl_site"/>
</dbReference>
<feature type="region of interest" description="Disordered" evidence="1">
    <location>
        <begin position="249"/>
        <end position="290"/>
    </location>
</feature>
<keyword evidence="4" id="KW-1185">Reference proteome</keyword>
<proteinExistence type="predicted"/>
<evidence type="ECO:0000259" key="2">
    <source>
        <dbReference type="Pfam" id="PF07596"/>
    </source>
</evidence>
<feature type="domain" description="DUF1559" evidence="2">
    <location>
        <begin position="40"/>
        <end position="313"/>
    </location>
</feature>
<dbReference type="NCBIfam" id="TIGR02532">
    <property type="entry name" value="IV_pilin_GFxxxE"/>
    <property type="match status" value="1"/>
</dbReference>
<reference evidence="3 4" key="1">
    <citation type="submission" date="2012-02" db="EMBL/GenBank/DDBJ databases">
        <title>Complete sequence of chromosome of Singulisphaera acidiphila DSM 18658.</title>
        <authorList>
            <consortium name="US DOE Joint Genome Institute (JGI-PGF)"/>
            <person name="Lucas S."/>
            <person name="Copeland A."/>
            <person name="Lapidus A."/>
            <person name="Glavina del Rio T."/>
            <person name="Dalin E."/>
            <person name="Tice H."/>
            <person name="Bruce D."/>
            <person name="Goodwin L."/>
            <person name="Pitluck S."/>
            <person name="Peters L."/>
            <person name="Ovchinnikova G."/>
            <person name="Chertkov O."/>
            <person name="Kyrpides N."/>
            <person name="Mavromatis K."/>
            <person name="Ivanova N."/>
            <person name="Brettin T."/>
            <person name="Detter J.C."/>
            <person name="Han C."/>
            <person name="Larimer F."/>
            <person name="Land M."/>
            <person name="Hauser L."/>
            <person name="Markowitz V."/>
            <person name="Cheng J.-F."/>
            <person name="Hugenholtz P."/>
            <person name="Woyke T."/>
            <person name="Wu D."/>
            <person name="Tindall B."/>
            <person name="Pomrenke H."/>
            <person name="Brambilla E."/>
            <person name="Klenk H.-P."/>
            <person name="Eisen J.A."/>
        </authorList>
    </citation>
    <scope>NUCLEOTIDE SEQUENCE [LARGE SCALE GENOMIC DNA]</scope>
    <source>
        <strain evidence="4">ATCC BAA-1392 / DSM 18658 / VKM B-2454 / MOB10</strain>
    </source>
</reference>
<dbReference type="RefSeq" id="WP_015246003.1">
    <property type="nucleotide sequence ID" value="NC_019892.1"/>
</dbReference>
<dbReference type="SUPFAM" id="SSF54523">
    <property type="entry name" value="Pili subunits"/>
    <property type="match status" value="1"/>
</dbReference>
<dbReference type="Pfam" id="PF07963">
    <property type="entry name" value="N_methyl"/>
    <property type="match status" value="1"/>
</dbReference>
<dbReference type="InterPro" id="IPR027558">
    <property type="entry name" value="Pre_pil_HX9DG_C"/>
</dbReference>
<dbReference type="EMBL" id="CP003364">
    <property type="protein sequence ID" value="AGA26851.1"/>
    <property type="molecule type" value="Genomic_DNA"/>
</dbReference>
<organism evidence="3 4">
    <name type="scientific">Singulisphaera acidiphila (strain ATCC BAA-1392 / DSM 18658 / VKM B-2454 / MOB10)</name>
    <dbReference type="NCBI Taxonomy" id="886293"/>
    <lineage>
        <taxon>Bacteria</taxon>
        <taxon>Pseudomonadati</taxon>
        <taxon>Planctomycetota</taxon>
        <taxon>Planctomycetia</taxon>
        <taxon>Isosphaerales</taxon>
        <taxon>Isosphaeraceae</taxon>
        <taxon>Singulisphaera</taxon>
    </lineage>
</organism>
<name>L0DDW6_SINAD</name>
<dbReference type="PANTHER" id="PTHR30093:SF2">
    <property type="entry name" value="TYPE II SECRETION SYSTEM PROTEIN H"/>
    <property type="match status" value="1"/>
</dbReference>
<feature type="compositionally biased region" description="Polar residues" evidence="1">
    <location>
        <begin position="260"/>
        <end position="290"/>
    </location>
</feature>
<accession>L0DDW6</accession>
<protein>
    <submittedName>
        <fullName evidence="3">Prepilin-type N-terminal cleavage/methylation domain-containing protein</fullName>
    </submittedName>
</protein>
<dbReference type="NCBIfam" id="TIGR04294">
    <property type="entry name" value="pre_pil_HX9DG"/>
    <property type="match status" value="1"/>
</dbReference>
<dbReference type="Proteomes" id="UP000010798">
    <property type="component" value="Chromosome"/>
</dbReference>
<dbReference type="STRING" id="886293.Sinac_2544"/>
<dbReference type="eggNOG" id="COG2165">
    <property type="taxonomic scope" value="Bacteria"/>
</dbReference>
<dbReference type="Gene3D" id="3.30.700.10">
    <property type="entry name" value="Glycoprotein, Type 4 Pilin"/>
    <property type="match status" value="1"/>
</dbReference>
<sequence>MRKNNRGLGELTRRAFTLIELLVVIAIIAVLIALLLPAVQAAREAARRANCVSNLKQFGLALHSYHDINGSFPIGVSLNVATGSTSTFSAQTRLLLFMEQAALYNAINFSRATSAPENATALVTSVNIFLCPSDAQNQLPAGYAGIGYRVNCGTSIVNSFGAQDTAGVNKSMPPPNGLIFGDINIKVADVIDGTSNTAAFSEHVKGDYSNTITTELSDTYQPGTYPADADEALQMCRAVDINDLTKQGNSNAGAPWMSDGHTTTKYYHGSPPNSRSCMFPPQRTSTTANSRHPGGVNVCIADGSVKFIKSSVNLVTWRALGTRNGGEIISSDSF</sequence>
<dbReference type="PANTHER" id="PTHR30093">
    <property type="entry name" value="GENERAL SECRETION PATHWAY PROTEIN G"/>
    <property type="match status" value="1"/>
</dbReference>
<dbReference type="KEGG" id="saci:Sinac_2544"/>
<dbReference type="AlphaFoldDB" id="L0DDW6"/>
<gene>
    <name evidence="3" type="ordered locus">Sinac_2544</name>
</gene>
<dbReference type="Pfam" id="PF07596">
    <property type="entry name" value="SBP_bac_10"/>
    <property type="match status" value="1"/>
</dbReference>
<dbReference type="HOGENOM" id="CLU_041661_0_0_0"/>
<evidence type="ECO:0000256" key="1">
    <source>
        <dbReference type="SAM" id="MobiDB-lite"/>
    </source>
</evidence>
<evidence type="ECO:0000313" key="4">
    <source>
        <dbReference type="Proteomes" id="UP000010798"/>
    </source>
</evidence>
<dbReference type="OrthoDB" id="217153at2"/>